<dbReference type="Proteomes" id="UP000324233">
    <property type="component" value="Chromosome"/>
</dbReference>
<proteinExistence type="predicted"/>
<gene>
    <name evidence="1" type="ORF">OJF2_09770</name>
</gene>
<dbReference type="RefSeq" id="WP_148591736.1">
    <property type="nucleotide sequence ID" value="NZ_CP042997.1"/>
</dbReference>
<sequence>MSPNHSAGGQDARALRDRPAPAQVVPHLYVHEPGWRVSLKRGSHREFCYAQAPGQDYYHRILDGELYLHHGDEKLCLSCACRRGLIEFEPRGLARPIDISLADSAELPTFHPDDDL</sequence>
<name>A0A5B9VY02_9BACT</name>
<keyword evidence="2" id="KW-1185">Reference proteome</keyword>
<dbReference type="OrthoDB" id="214926at2"/>
<reference evidence="1 2" key="1">
    <citation type="submission" date="2019-08" db="EMBL/GenBank/DDBJ databases">
        <title>Deep-cultivation of Planctomycetes and their phenomic and genomic characterization uncovers novel biology.</title>
        <authorList>
            <person name="Wiegand S."/>
            <person name="Jogler M."/>
            <person name="Boedeker C."/>
            <person name="Pinto D."/>
            <person name="Vollmers J."/>
            <person name="Rivas-Marin E."/>
            <person name="Kohn T."/>
            <person name="Peeters S.H."/>
            <person name="Heuer A."/>
            <person name="Rast P."/>
            <person name="Oberbeckmann S."/>
            <person name="Bunk B."/>
            <person name="Jeske O."/>
            <person name="Meyerdierks A."/>
            <person name="Storesund J.E."/>
            <person name="Kallscheuer N."/>
            <person name="Luecker S."/>
            <person name="Lage O.M."/>
            <person name="Pohl T."/>
            <person name="Merkel B.J."/>
            <person name="Hornburger P."/>
            <person name="Mueller R.-W."/>
            <person name="Bruemmer F."/>
            <person name="Labrenz M."/>
            <person name="Spormann A.M."/>
            <person name="Op den Camp H."/>
            <person name="Overmann J."/>
            <person name="Amann R."/>
            <person name="Jetten M.S.M."/>
            <person name="Mascher T."/>
            <person name="Medema M.H."/>
            <person name="Devos D.P."/>
            <person name="Kaster A.-K."/>
            <person name="Ovreas L."/>
            <person name="Rohde M."/>
            <person name="Galperin M.Y."/>
            <person name="Jogler C."/>
        </authorList>
    </citation>
    <scope>NUCLEOTIDE SEQUENCE [LARGE SCALE GENOMIC DNA]</scope>
    <source>
        <strain evidence="1 2">OJF2</strain>
    </source>
</reference>
<protein>
    <submittedName>
        <fullName evidence="1">Uncharacterized protein</fullName>
    </submittedName>
</protein>
<dbReference type="KEGG" id="agv:OJF2_09770"/>
<evidence type="ECO:0000313" key="2">
    <source>
        <dbReference type="Proteomes" id="UP000324233"/>
    </source>
</evidence>
<dbReference type="EMBL" id="CP042997">
    <property type="protein sequence ID" value="QEH32500.1"/>
    <property type="molecule type" value="Genomic_DNA"/>
</dbReference>
<evidence type="ECO:0000313" key="1">
    <source>
        <dbReference type="EMBL" id="QEH32500.1"/>
    </source>
</evidence>
<accession>A0A5B9VY02</accession>
<organism evidence="1 2">
    <name type="scientific">Aquisphaera giovannonii</name>
    <dbReference type="NCBI Taxonomy" id="406548"/>
    <lineage>
        <taxon>Bacteria</taxon>
        <taxon>Pseudomonadati</taxon>
        <taxon>Planctomycetota</taxon>
        <taxon>Planctomycetia</taxon>
        <taxon>Isosphaerales</taxon>
        <taxon>Isosphaeraceae</taxon>
        <taxon>Aquisphaera</taxon>
    </lineage>
</organism>
<dbReference type="AlphaFoldDB" id="A0A5B9VY02"/>